<protein>
    <recommendedName>
        <fullName evidence="3">Protein kinase domain-containing protein</fullName>
    </recommendedName>
</protein>
<evidence type="ECO:0000313" key="2">
    <source>
        <dbReference type="Proteomes" id="UP000319257"/>
    </source>
</evidence>
<evidence type="ECO:0008006" key="3">
    <source>
        <dbReference type="Google" id="ProtNLM"/>
    </source>
</evidence>
<dbReference type="InParanoid" id="A0A507AVI8"/>
<dbReference type="AlphaFoldDB" id="A0A507AVI8"/>
<dbReference type="STRING" id="1093900.A0A507AVI8"/>
<accession>A0A507AVI8</accession>
<dbReference type="GeneID" id="41975742"/>
<reference evidence="1 2" key="1">
    <citation type="submission" date="2019-06" db="EMBL/GenBank/DDBJ databases">
        <title>Draft genome sequence of the filamentous fungus Phialemoniopsis curvata isolated from diesel fuel.</title>
        <authorList>
            <person name="Varaljay V.A."/>
            <person name="Lyon W.J."/>
            <person name="Crouch A.L."/>
            <person name="Drake C.E."/>
            <person name="Hollomon J.M."/>
            <person name="Nadeau L.J."/>
            <person name="Nunn H.S."/>
            <person name="Stevenson B.S."/>
            <person name="Bojanowski C.L."/>
            <person name="Crookes-Goodson W.J."/>
        </authorList>
    </citation>
    <scope>NUCLEOTIDE SEQUENCE [LARGE SCALE GENOMIC DNA]</scope>
    <source>
        <strain evidence="1 2">D216</strain>
    </source>
</reference>
<dbReference type="EMBL" id="SKBQ01000054">
    <property type="protein sequence ID" value="TPX10726.1"/>
    <property type="molecule type" value="Genomic_DNA"/>
</dbReference>
<dbReference type="InterPro" id="IPR011009">
    <property type="entry name" value="Kinase-like_dom_sf"/>
</dbReference>
<organism evidence="1 2">
    <name type="scientific">Thyridium curvatum</name>
    <dbReference type="NCBI Taxonomy" id="1093900"/>
    <lineage>
        <taxon>Eukaryota</taxon>
        <taxon>Fungi</taxon>
        <taxon>Dikarya</taxon>
        <taxon>Ascomycota</taxon>
        <taxon>Pezizomycotina</taxon>
        <taxon>Sordariomycetes</taxon>
        <taxon>Sordariomycetidae</taxon>
        <taxon>Thyridiales</taxon>
        <taxon>Thyridiaceae</taxon>
        <taxon>Thyridium</taxon>
    </lineage>
</organism>
<sequence>MVNLASELDWSPPNDAMKSRAHACFIRTNWESIRDIASQANYGKPCNLSAHYRAGGSFLARQLVFEDGRRWIACVQLHEASPETSRALRIEIDTMILLEENKAPVPHIFAFEVDDTNPARSAFILLEFIPGNTAAEEAGGYDWSLVPRQHRPVLYRTIATAHVQIASSRLPKIGAVVRHEDGGFTVGAIPGLGGPFDTAASFMAAWATKMKFPVEEDEIRRRVPLSLIDEALALAAHNH</sequence>
<comment type="caution">
    <text evidence="1">The sequence shown here is derived from an EMBL/GenBank/DDBJ whole genome shotgun (WGS) entry which is preliminary data.</text>
</comment>
<name>A0A507AVI8_9PEZI</name>
<keyword evidence="2" id="KW-1185">Reference proteome</keyword>
<dbReference type="Proteomes" id="UP000319257">
    <property type="component" value="Unassembled WGS sequence"/>
</dbReference>
<gene>
    <name evidence="1" type="ORF">E0L32_008295</name>
</gene>
<dbReference type="RefSeq" id="XP_030992437.1">
    <property type="nucleotide sequence ID" value="XM_031143134.1"/>
</dbReference>
<evidence type="ECO:0000313" key="1">
    <source>
        <dbReference type="EMBL" id="TPX10726.1"/>
    </source>
</evidence>
<dbReference type="SUPFAM" id="SSF56112">
    <property type="entry name" value="Protein kinase-like (PK-like)"/>
    <property type="match status" value="1"/>
</dbReference>
<dbReference type="OrthoDB" id="10003767at2759"/>
<proteinExistence type="predicted"/>